<feature type="domain" description="Reverse transcriptase" evidence="1">
    <location>
        <begin position="35"/>
        <end position="291"/>
    </location>
</feature>
<dbReference type="PANTHER" id="PTHR33332">
    <property type="entry name" value="REVERSE TRANSCRIPTASE DOMAIN-CONTAINING PROTEIN"/>
    <property type="match status" value="1"/>
</dbReference>
<gene>
    <name evidence="2" type="ORF">NDU88_004042</name>
</gene>
<dbReference type="Pfam" id="PF00078">
    <property type="entry name" value="RVT_1"/>
    <property type="match status" value="1"/>
</dbReference>
<evidence type="ECO:0000259" key="1">
    <source>
        <dbReference type="PROSITE" id="PS50878"/>
    </source>
</evidence>
<accession>A0AAV7SHM0</accession>
<reference evidence="2" key="1">
    <citation type="journal article" date="2022" name="bioRxiv">
        <title>Sequencing and chromosome-scale assembly of the giantPleurodeles waltlgenome.</title>
        <authorList>
            <person name="Brown T."/>
            <person name="Elewa A."/>
            <person name="Iarovenko S."/>
            <person name="Subramanian E."/>
            <person name="Araus A.J."/>
            <person name="Petzold A."/>
            <person name="Susuki M."/>
            <person name="Suzuki K.-i.T."/>
            <person name="Hayashi T."/>
            <person name="Toyoda A."/>
            <person name="Oliveira C."/>
            <person name="Osipova E."/>
            <person name="Leigh N.D."/>
            <person name="Simon A."/>
            <person name="Yun M.H."/>
        </authorList>
    </citation>
    <scope>NUCLEOTIDE SEQUENCE</scope>
    <source>
        <strain evidence="2">20211129_DDA</strain>
        <tissue evidence="2">Liver</tissue>
    </source>
</reference>
<organism evidence="2 3">
    <name type="scientific">Pleurodeles waltl</name>
    <name type="common">Iberian ribbed newt</name>
    <dbReference type="NCBI Taxonomy" id="8319"/>
    <lineage>
        <taxon>Eukaryota</taxon>
        <taxon>Metazoa</taxon>
        <taxon>Chordata</taxon>
        <taxon>Craniata</taxon>
        <taxon>Vertebrata</taxon>
        <taxon>Euteleostomi</taxon>
        <taxon>Amphibia</taxon>
        <taxon>Batrachia</taxon>
        <taxon>Caudata</taxon>
        <taxon>Salamandroidea</taxon>
        <taxon>Salamandridae</taxon>
        <taxon>Pleurodelinae</taxon>
        <taxon>Pleurodeles</taxon>
    </lineage>
</organism>
<proteinExistence type="predicted"/>
<evidence type="ECO:0000313" key="3">
    <source>
        <dbReference type="Proteomes" id="UP001066276"/>
    </source>
</evidence>
<comment type="caution">
    <text evidence="2">The sequence shown here is derived from an EMBL/GenBank/DDBJ whole genome shotgun (WGS) entry which is preliminary data.</text>
</comment>
<dbReference type="EMBL" id="JANPWB010000008">
    <property type="protein sequence ID" value="KAJ1163585.1"/>
    <property type="molecule type" value="Genomic_DNA"/>
</dbReference>
<protein>
    <recommendedName>
        <fullName evidence="1">Reverse transcriptase domain-containing protein</fullName>
    </recommendedName>
</protein>
<evidence type="ECO:0000313" key="2">
    <source>
        <dbReference type="EMBL" id="KAJ1163585.1"/>
    </source>
</evidence>
<dbReference type="PROSITE" id="PS50878">
    <property type="entry name" value="RT_POL"/>
    <property type="match status" value="1"/>
</dbReference>
<dbReference type="InterPro" id="IPR000477">
    <property type="entry name" value="RT_dom"/>
</dbReference>
<name>A0AAV7SHM0_PLEWA</name>
<dbReference type="Proteomes" id="UP001066276">
    <property type="component" value="Chromosome 4_2"/>
</dbReference>
<dbReference type="AlphaFoldDB" id="A0AAV7SHM0"/>
<sequence>MNTIHSGSPSDPCPRHILNKASSIIAPQLRKIINRCFESATFPESWKHAEINALLKKPRVDPKDLKNFQPSSLLPLPAKVIEKAVNRQLSRFLEENCTLDPSQSGFHSNHNTETALIAATNDIRTILGNGETMALILLDLSATFNTVCHHTLRSRLSNAGICDRTLDWVTSFLTGRTQRDHLNPFCLEATKIICGVPGVRPPSRTIFNVYVDLLANIARSHNLNIISYADDTQLILSLTKDSAKINLHEGMKAIAKWIKSSSLKLNSDKTEVLIFGSTPSAWDDSWLSATLGAAPTPTDHTRNLGFILDSSLSMTQQVNAIFSSCFNTLHML</sequence>
<keyword evidence="3" id="KW-1185">Reference proteome</keyword>